<comment type="caution">
    <text evidence="1">The sequence shown here is derived from an EMBL/GenBank/DDBJ whole genome shotgun (WGS) entry which is preliminary data.</text>
</comment>
<protein>
    <submittedName>
        <fullName evidence="1">Uncharacterized protein</fullName>
    </submittedName>
</protein>
<dbReference type="PANTHER" id="PTHR35320">
    <property type="entry name" value="ATP-DEPENDENT CLP PROTEASE ATP-BINDING SUBUNIT"/>
    <property type="match status" value="1"/>
</dbReference>
<organism evidence="1 2">
    <name type="scientific">Saponaria officinalis</name>
    <name type="common">Common soapwort</name>
    <name type="synonym">Lychnis saponaria</name>
    <dbReference type="NCBI Taxonomy" id="3572"/>
    <lineage>
        <taxon>Eukaryota</taxon>
        <taxon>Viridiplantae</taxon>
        <taxon>Streptophyta</taxon>
        <taxon>Embryophyta</taxon>
        <taxon>Tracheophyta</taxon>
        <taxon>Spermatophyta</taxon>
        <taxon>Magnoliopsida</taxon>
        <taxon>eudicotyledons</taxon>
        <taxon>Gunneridae</taxon>
        <taxon>Pentapetalae</taxon>
        <taxon>Caryophyllales</taxon>
        <taxon>Caryophyllaceae</taxon>
        <taxon>Caryophylleae</taxon>
        <taxon>Saponaria</taxon>
    </lineage>
</organism>
<dbReference type="PANTHER" id="PTHR35320:SF1">
    <property type="entry name" value="ATP-DEPENDENT CLP PROTEASE ATP-BINDING SUBUNIT"/>
    <property type="match status" value="1"/>
</dbReference>
<dbReference type="Proteomes" id="UP001443914">
    <property type="component" value="Unassembled WGS sequence"/>
</dbReference>
<sequence length="230" mass="25594">MASQLVSFIPIFSHQTAARNKPPTLYRCSQNHGVSQTQLPKDKNAYKNITIKTLDDSRMNIAQYGFLYNARGGQGTGSLVKVKEDKFNRNAPLRFEFDLRTVHIPSMTSNTAKFIGQFPPMFRVDVVSENIKADIYVESGKVELKYRAKLWVSIGSGYKAPPLTVDMIFTTEELKAALSKGAKGTRLDNNGKCRLVGVTRIDPTDDSFLNSVLGLPSDCITSMNLIISFF</sequence>
<evidence type="ECO:0000313" key="1">
    <source>
        <dbReference type="EMBL" id="KAK9665561.1"/>
    </source>
</evidence>
<accession>A0AAW1GP94</accession>
<dbReference type="AlphaFoldDB" id="A0AAW1GP94"/>
<dbReference type="EMBL" id="JBDFQZ010000014">
    <property type="protein sequence ID" value="KAK9665561.1"/>
    <property type="molecule type" value="Genomic_DNA"/>
</dbReference>
<gene>
    <name evidence="1" type="ORF">RND81_14G120000</name>
</gene>
<evidence type="ECO:0000313" key="2">
    <source>
        <dbReference type="Proteomes" id="UP001443914"/>
    </source>
</evidence>
<keyword evidence="2" id="KW-1185">Reference proteome</keyword>
<proteinExistence type="predicted"/>
<reference evidence="1" key="1">
    <citation type="submission" date="2024-03" db="EMBL/GenBank/DDBJ databases">
        <title>WGS assembly of Saponaria officinalis var. Norfolk2.</title>
        <authorList>
            <person name="Jenkins J."/>
            <person name="Shu S."/>
            <person name="Grimwood J."/>
            <person name="Barry K."/>
            <person name="Goodstein D."/>
            <person name="Schmutz J."/>
            <person name="Leebens-Mack J."/>
            <person name="Osbourn A."/>
        </authorList>
    </citation>
    <scope>NUCLEOTIDE SEQUENCE [LARGE SCALE GENOMIC DNA]</scope>
    <source>
        <strain evidence="1">JIC</strain>
    </source>
</reference>
<name>A0AAW1GP94_SAPOF</name>